<accession>A0AAP0JZ54</accession>
<protein>
    <submittedName>
        <fullName evidence="2">Uncharacterized protein</fullName>
    </submittedName>
</protein>
<keyword evidence="1" id="KW-0812">Transmembrane</keyword>
<keyword evidence="3" id="KW-1185">Reference proteome</keyword>
<evidence type="ECO:0000313" key="2">
    <source>
        <dbReference type="EMBL" id="KAK9142248.1"/>
    </source>
</evidence>
<organism evidence="2 3">
    <name type="scientific">Stephania yunnanensis</name>
    <dbReference type="NCBI Taxonomy" id="152371"/>
    <lineage>
        <taxon>Eukaryota</taxon>
        <taxon>Viridiplantae</taxon>
        <taxon>Streptophyta</taxon>
        <taxon>Embryophyta</taxon>
        <taxon>Tracheophyta</taxon>
        <taxon>Spermatophyta</taxon>
        <taxon>Magnoliopsida</taxon>
        <taxon>Ranunculales</taxon>
        <taxon>Menispermaceae</taxon>
        <taxon>Menispermoideae</taxon>
        <taxon>Cissampelideae</taxon>
        <taxon>Stephania</taxon>
    </lineage>
</organism>
<name>A0AAP0JZ54_9MAGN</name>
<dbReference type="Proteomes" id="UP001420932">
    <property type="component" value="Unassembled WGS sequence"/>
</dbReference>
<proteinExistence type="predicted"/>
<keyword evidence="1" id="KW-1133">Transmembrane helix</keyword>
<dbReference type="EMBL" id="JBBNAF010000005">
    <property type="protein sequence ID" value="KAK9142248.1"/>
    <property type="molecule type" value="Genomic_DNA"/>
</dbReference>
<evidence type="ECO:0000256" key="1">
    <source>
        <dbReference type="SAM" id="Phobius"/>
    </source>
</evidence>
<reference evidence="2 3" key="1">
    <citation type="submission" date="2024-01" db="EMBL/GenBank/DDBJ databases">
        <title>Genome assemblies of Stephania.</title>
        <authorList>
            <person name="Yang L."/>
        </authorList>
    </citation>
    <scope>NUCLEOTIDE SEQUENCE [LARGE SCALE GENOMIC DNA]</scope>
    <source>
        <strain evidence="2">YNDBR</strain>
        <tissue evidence="2">Leaf</tissue>
    </source>
</reference>
<evidence type="ECO:0000313" key="3">
    <source>
        <dbReference type="Proteomes" id="UP001420932"/>
    </source>
</evidence>
<feature type="transmembrane region" description="Helical" evidence="1">
    <location>
        <begin position="140"/>
        <end position="161"/>
    </location>
</feature>
<keyword evidence="1" id="KW-0472">Membrane</keyword>
<sequence length="193" mass="20515">MEAAAGSSQYDFDQAASFLARNVVDWALLVSGEDGEVVDVFSAEDVERIRGFSELGLPSLGADGDFMVGTAMGTRVDEVQHIVVDSKENGKAPSSILEKSDLGAYARGALYALQQEGKKLTQVVMGTQLPFHVNLLALKLLVRFYAMIYSLLLVYGIIGLISGSECLDSSGLSSSAACDTDAEDLTVLTTVVH</sequence>
<dbReference type="AlphaFoldDB" id="A0AAP0JZ54"/>
<comment type="caution">
    <text evidence="2">The sequence shown here is derived from an EMBL/GenBank/DDBJ whole genome shotgun (WGS) entry which is preliminary data.</text>
</comment>
<gene>
    <name evidence="2" type="ORF">Syun_011648</name>
</gene>